<reference evidence="2 3" key="1">
    <citation type="submission" date="2020-08" db="EMBL/GenBank/DDBJ databases">
        <title>Genomic Encyclopedia of Type Strains, Phase IV (KMG-IV): sequencing the most valuable type-strain genomes for metagenomic binning, comparative biology and taxonomic classification.</title>
        <authorList>
            <person name="Goeker M."/>
        </authorList>
    </citation>
    <scope>NUCLEOTIDE SEQUENCE [LARGE SCALE GENOMIC DNA]</scope>
    <source>
        <strain evidence="2 3">DSM 22368</strain>
    </source>
</reference>
<evidence type="ECO:0000313" key="2">
    <source>
        <dbReference type="EMBL" id="MBB6521939.1"/>
    </source>
</evidence>
<keyword evidence="3" id="KW-1185">Reference proteome</keyword>
<gene>
    <name evidence="2" type="ORF">HNR48_002224</name>
</gene>
<sequence length="108" mass="12803">MRFNKHMIDLLREIRRRVPSHQKPSIKLANPELIDELYIAYEQSRDSICQLLIREFIEQNRSLGEPLREDRNTRHVTIPQLSGATKVEPENQKAERPKRVYRGQIVEA</sequence>
<organism evidence="2 3">
    <name type="scientific">Pseudoteredinibacter isoporae</name>
    <dbReference type="NCBI Taxonomy" id="570281"/>
    <lineage>
        <taxon>Bacteria</taxon>
        <taxon>Pseudomonadati</taxon>
        <taxon>Pseudomonadota</taxon>
        <taxon>Gammaproteobacteria</taxon>
        <taxon>Cellvibrionales</taxon>
        <taxon>Cellvibrionaceae</taxon>
        <taxon>Pseudoteredinibacter</taxon>
    </lineage>
</organism>
<evidence type="ECO:0000256" key="1">
    <source>
        <dbReference type="SAM" id="MobiDB-lite"/>
    </source>
</evidence>
<proteinExistence type="predicted"/>
<comment type="caution">
    <text evidence="2">The sequence shown here is derived from an EMBL/GenBank/DDBJ whole genome shotgun (WGS) entry which is preliminary data.</text>
</comment>
<feature type="region of interest" description="Disordered" evidence="1">
    <location>
        <begin position="83"/>
        <end position="108"/>
    </location>
</feature>
<accession>A0A7X0JU93</accession>
<protein>
    <submittedName>
        <fullName evidence="2">Uncharacterized protein</fullName>
    </submittedName>
</protein>
<evidence type="ECO:0000313" key="3">
    <source>
        <dbReference type="Proteomes" id="UP000528457"/>
    </source>
</evidence>
<dbReference type="Proteomes" id="UP000528457">
    <property type="component" value="Unassembled WGS sequence"/>
</dbReference>
<dbReference type="EMBL" id="JACHHT010000002">
    <property type="protein sequence ID" value="MBB6521939.1"/>
    <property type="molecule type" value="Genomic_DNA"/>
</dbReference>
<dbReference type="AlphaFoldDB" id="A0A7X0JU93"/>
<dbReference type="InParanoid" id="A0A7X0JU93"/>
<name>A0A7X0JU93_9GAMM</name>
<dbReference type="RefSeq" id="WP_166847141.1">
    <property type="nucleotide sequence ID" value="NZ_JAAONY010000002.1"/>
</dbReference>
<feature type="compositionally biased region" description="Basic and acidic residues" evidence="1">
    <location>
        <begin position="87"/>
        <end position="98"/>
    </location>
</feature>